<evidence type="ECO:0000313" key="1">
    <source>
        <dbReference type="EMBL" id="KAJ8003599.1"/>
    </source>
</evidence>
<protein>
    <submittedName>
        <fullName evidence="1">Uncharacterized protein</fullName>
    </submittedName>
</protein>
<accession>A0ACC2GIP4</accession>
<keyword evidence="2" id="KW-1185">Reference proteome</keyword>
<comment type="caution">
    <text evidence="1">The sequence shown here is derived from an EMBL/GenBank/DDBJ whole genome shotgun (WGS) entry which is preliminary data.</text>
</comment>
<organism evidence="1 2">
    <name type="scientific">Dallia pectoralis</name>
    <name type="common">Alaska blackfish</name>
    <dbReference type="NCBI Taxonomy" id="75939"/>
    <lineage>
        <taxon>Eukaryota</taxon>
        <taxon>Metazoa</taxon>
        <taxon>Chordata</taxon>
        <taxon>Craniata</taxon>
        <taxon>Vertebrata</taxon>
        <taxon>Euteleostomi</taxon>
        <taxon>Actinopterygii</taxon>
        <taxon>Neopterygii</taxon>
        <taxon>Teleostei</taxon>
        <taxon>Protacanthopterygii</taxon>
        <taxon>Esociformes</taxon>
        <taxon>Umbridae</taxon>
        <taxon>Dallia</taxon>
    </lineage>
</organism>
<dbReference type="Proteomes" id="UP001157502">
    <property type="component" value="Chromosome 12"/>
</dbReference>
<name>A0ACC2GIP4_DALPE</name>
<evidence type="ECO:0000313" key="2">
    <source>
        <dbReference type="Proteomes" id="UP001157502"/>
    </source>
</evidence>
<dbReference type="EMBL" id="CM055739">
    <property type="protein sequence ID" value="KAJ8003599.1"/>
    <property type="molecule type" value="Genomic_DNA"/>
</dbReference>
<sequence length="165" mass="17574">MFPTRSRPIIFTEVVLVIEVTPNEGTPGQPPLLQVPPRLLTGLQIELQGTEGLRAVLGASPASSCQRLTGEFHGSPMTACSLCRNQGFGEPETITHIHSNASFGSDESQRERLIVQLLPAALRPFSHLVTGPPLQGRFTRQSCQLDPAELASTLSGPSATPGCHG</sequence>
<gene>
    <name evidence="1" type="ORF">DPEC_G00150010</name>
</gene>
<reference evidence="1" key="1">
    <citation type="submission" date="2021-05" db="EMBL/GenBank/DDBJ databases">
        <authorList>
            <person name="Pan Q."/>
            <person name="Jouanno E."/>
            <person name="Zahm M."/>
            <person name="Klopp C."/>
            <person name="Cabau C."/>
            <person name="Louis A."/>
            <person name="Berthelot C."/>
            <person name="Parey E."/>
            <person name="Roest Crollius H."/>
            <person name="Montfort J."/>
            <person name="Robinson-Rechavi M."/>
            <person name="Bouchez O."/>
            <person name="Lampietro C."/>
            <person name="Lopez Roques C."/>
            <person name="Donnadieu C."/>
            <person name="Postlethwait J."/>
            <person name="Bobe J."/>
            <person name="Dillon D."/>
            <person name="Chandos A."/>
            <person name="von Hippel F."/>
            <person name="Guiguen Y."/>
        </authorList>
    </citation>
    <scope>NUCLEOTIDE SEQUENCE</scope>
    <source>
        <strain evidence="1">YG-Jan2019</strain>
    </source>
</reference>
<proteinExistence type="predicted"/>